<reference evidence="1" key="1">
    <citation type="submission" date="2021-06" db="EMBL/GenBank/DDBJ databases">
        <authorList>
            <person name="Kallberg Y."/>
            <person name="Tangrot J."/>
            <person name="Rosling A."/>
        </authorList>
    </citation>
    <scope>NUCLEOTIDE SEQUENCE</scope>
    <source>
        <strain evidence="1">MA461A</strain>
    </source>
</reference>
<feature type="non-terminal residue" evidence="1">
    <location>
        <position position="120"/>
    </location>
</feature>
<feature type="non-terminal residue" evidence="1">
    <location>
        <position position="1"/>
    </location>
</feature>
<comment type="caution">
    <text evidence="1">The sequence shown here is derived from an EMBL/GenBank/DDBJ whole genome shotgun (WGS) entry which is preliminary data.</text>
</comment>
<protein>
    <submittedName>
        <fullName evidence="1">28112_t:CDS:1</fullName>
    </submittedName>
</protein>
<evidence type="ECO:0000313" key="1">
    <source>
        <dbReference type="EMBL" id="CAG8840635.1"/>
    </source>
</evidence>
<keyword evidence="2" id="KW-1185">Reference proteome</keyword>
<gene>
    <name evidence="1" type="ORF">RPERSI_LOCUS31510</name>
</gene>
<dbReference type="Proteomes" id="UP000789920">
    <property type="component" value="Unassembled WGS sequence"/>
</dbReference>
<sequence length="120" mass="13698">PVLTILYGIIVDYYTEFQTHAISTSEFSEGVIYFSLISVYFGIGVFVATYISVAAWVYTGERIARPIREQYFRAILRQNMAYFDKYGLGEVTTRITSDRITSDVHLIQDGISEKVTLAFQ</sequence>
<accession>A0ACA9SJZ2</accession>
<dbReference type="EMBL" id="CAJVQC010127318">
    <property type="protein sequence ID" value="CAG8840635.1"/>
    <property type="molecule type" value="Genomic_DNA"/>
</dbReference>
<organism evidence="1 2">
    <name type="scientific">Racocetra persica</name>
    <dbReference type="NCBI Taxonomy" id="160502"/>
    <lineage>
        <taxon>Eukaryota</taxon>
        <taxon>Fungi</taxon>
        <taxon>Fungi incertae sedis</taxon>
        <taxon>Mucoromycota</taxon>
        <taxon>Glomeromycotina</taxon>
        <taxon>Glomeromycetes</taxon>
        <taxon>Diversisporales</taxon>
        <taxon>Gigasporaceae</taxon>
        <taxon>Racocetra</taxon>
    </lineage>
</organism>
<proteinExistence type="predicted"/>
<name>A0ACA9SJZ2_9GLOM</name>
<evidence type="ECO:0000313" key="2">
    <source>
        <dbReference type="Proteomes" id="UP000789920"/>
    </source>
</evidence>